<feature type="region of interest" description="Disordered" evidence="1">
    <location>
        <begin position="227"/>
        <end position="262"/>
    </location>
</feature>
<feature type="compositionally biased region" description="Low complexity" evidence="1">
    <location>
        <begin position="105"/>
        <end position="119"/>
    </location>
</feature>
<feature type="compositionally biased region" description="Basic and acidic residues" evidence="1">
    <location>
        <begin position="410"/>
        <end position="423"/>
    </location>
</feature>
<reference evidence="2 3" key="1">
    <citation type="journal article" date="2016" name="Mol. Biol. Evol.">
        <title>Comparative Genomics of Early-Diverging Mushroom-Forming Fungi Provides Insights into the Origins of Lignocellulose Decay Capabilities.</title>
        <authorList>
            <person name="Nagy L.G."/>
            <person name="Riley R."/>
            <person name="Tritt A."/>
            <person name="Adam C."/>
            <person name="Daum C."/>
            <person name="Floudas D."/>
            <person name="Sun H."/>
            <person name="Yadav J.S."/>
            <person name="Pangilinan J."/>
            <person name="Larsson K.H."/>
            <person name="Matsuura K."/>
            <person name="Barry K."/>
            <person name="Labutti K."/>
            <person name="Kuo R."/>
            <person name="Ohm R.A."/>
            <person name="Bhattacharya S.S."/>
            <person name="Shirouzu T."/>
            <person name="Yoshinaga Y."/>
            <person name="Martin F.M."/>
            <person name="Grigoriev I.V."/>
            <person name="Hibbett D.S."/>
        </authorList>
    </citation>
    <scope>NUCLEOTIDE SEQUENCE [LARGE SCALE GENOMIC DNA]</scope>
    <source>
        <strain evidence="2 3">HHB10207 ss-3</strain>
    </source>
</reference>
<protein>
    <submittedName>
        <fullName evidence="2">Uncharacterized protein</fullName>
    </submittedName>
</protein>
<gene>
    <name evidence="2" type="ORF">SISSUDRAFT_1131011</name>
</gene>
<keyword evidence="3" id="KW-1185">Reference proteome</keyword>
<feature type="compositionally biased region" description="Polar residues" evidence="1">
    <location>
        <begin position="282"/>
        <end position="296"/>
    </location>
</feature>
<feature type="region of interest" description="Disordered" evidence="1">
    <location>
        <begin position="282"/>
        <end position="372"/>
    </location>
</feature>
<sequence length="463" mass="50233">MMLTRTQSNTSLSPANSLCDRVSDFNALARAYVQPPFEQSRNGYRASSQSNATNNDAESSTSTSNRQTASQPNPPTPSLYPPLLSSSYKPPTHYNRIYSSNNYAQQRPLSQPQPQLPRQTIQPNPRPIASGSRPLQRSDTLLDEPPSSPPLYPLPDFVTQPARVPQGTYVTRGTSPIRRDYAYADRNPFQPKSLEPTKTFIEEPSQASQSPQGLAKLGGLGRQTAFLADPSEDPFATGWRPSSQNSQPNPLPEITPATTESQEYTYVVTPIVSPNGTLRFLSSSPPMTVDELQTVNKKLENPSESSSSDEGDQRSSGTLLPSPIPFSVGHRSPAPTPSPDPTDALSTDASTSAILCTPNTSPTVPPRISPRSQTNLASIKKMTKALDLGDPWSTTTEFERGSTVGRKRLRAEDSEGLSLREESSDPISSLSAANTDEMEIDTDGVRMTRSKARAKARKLEASG</sequence>
<dbReference type="EMBL" id="KV428135">
    <property type="protein sequence ID" value="KZT35573.1"/>
    <property type="molecule type" value="Genomic_DNA"/>
</dbReference>
<organism evidence="2 3">
    <name type="scientific">Sistotremastrum suecicum HHB10207 ss-3</name>
    <dbReference type="NCBI Taxonomy" id="1314776"/>
    <lineage>
        <taxon>Eukaryota</taxon>
        <taxon>Fungi</taxon>
        <taxon>Dikarya</taxon>
        <taxon>Basidiomycota</taxon>
        <taxon>Agaricomycotina</taxon>
        <taxon>Agaricomycetes</taxon>
        <taxon>Sistotremastrales</taxon>
        <taxon>Sistotremastraceae</taxon>
        <taxon>Sistotremastrum</taxon>
    </lineage>
</organism>
<feature type="compositionally biased region" description="Polar residues" evidence="1">
    <location>
        <begin position="425"/>
        <end position="434"/>
    </location>
</feature>
<feature type="region of interest" description="Disordered" evidence="1">
    <location>
        <begin position="389"/>
        <end position="463"/>
    </location>
</feature>
<feature type="compositionally biased region" description="Polar residues" evidence="1">
    <location>
        <begin position="39"/>
        <end position="69"/>
    </location>
</feature>
<name>A0A166AQL4_9AGAM</name>
<feature type="region of interest" description="Disordered" evidence="1">
    <location>
        <begin position="39"/>
        <end position="194"/>
    </location>
</feature>
<dbReference type="AlphaFoldDB" id="A0A166AQL4"/>
<proteinExistence type="predicted"/>
<dbReference type="Proteomes" id="UP000076798">
    <property type="component" value="Unassembled WGS sequence"/>
</dbReference>
<feature type="compositionally biased region" description="Low complexity" evidence="1">
    <location>
        <begin position="81"/>
        <end position="91"/>
    </location>
</feature>
<accession>A0A166AQL4</accession>
<evidence type="ECO:0000313" key="3">
    <source>
        <dbReference type="Proteomes" id="UP000076798"/>
    </source>
</evidence>
<evidence type="ECO:0000256" key="1">
    <source>
        <dbReference type="SAM" id="MobiDB-lite"/>
    </source>
</evidence>
<evidence type="ECO:0000313" key="2">
    <source>
        <dbReference type="EMBL" id="KZT35573.1"/>
    </source>
</evidence>
<feature type="compositionally biased region" description="Polar residues" evidence="1">
    <location>
        <begin position="349"/>
        <end position="362"/>
    </location>
</feature>